<protein>
    <recommendedName>
        <fullName evidence="5">Probable membrane transporter protein</fullName>
    </recommendedName>
</protein>
<keyword evidence="3 5" id="KW-1133">Transmembrane helix</keyword>
<dbReference type="PANTHER" id="PTHR43701">
    <property type="entry name" value="MEMBRANE TRANSPORTER PROTEIN MJ0441-RELATED"/>
    <property type="match status" value="1"/>
</dbReference>
<evidence type="ECO:0000256" key="1">
    <source>
        <dbReference type="ARBA" id="ARBA00004141"/>
    </source>
</evidence>
<accession>A0A0G0GXT8</accession>
<feature type="transmembrane region" description="Helical" evidence="5">
    <location>
        <begin position="178"/>
        <end position="199"/>
    </location>
</feature>
<name>A0A0G0GXT8_9BACT</name>
<evidence type="ECO:0000256" key="4">
    <source>
        <dbReference type="ARBA" id="ARBA00023136"/>
    </source>
</evidence>
<dbReference type="Proteomes" id="UP000033876">
    <property type="component" value="Unassembled WGS sequence"/>
</dbReference>
<keyword evidence="5" id="KW-1003">Cell membrane</keyword>
<feature type="transmembrane region" description="Helical" evidence="5">
    <location>
        <begin position="39"/>
        <end position="61"/>
    </location>
</feature>
<evidence type="ECO:0000256" key="3">
    <source>
        <dbReference type="ARBA" id="ARBA00022989"/>
    </source>
</evidence>
<reference evidence="6 7" key="1">
    <citation type="journal article" date="2015" name="Nature">
        <title>rRNA introns, odd ribosomes, and small enigmatic genomes across a large radiation of phyla.</title>
        <authorList>
            <person name="Brown C.T."/>
            <person name="Hug L.A."/>
            <person name="Thomas B.C."/>
            <person name="Sharon I."/>
            <person name="Castelle C.J."/>
            <person name="Singh A."/>
            <person name="Wilkins M.J."/>
            <person name="Williams K.H."/>
            <person name="Banfield J.F."/>
        </authorList>
    </citation>
    <scope>NUCLEOTIDE SEQUENCE [LARGE SCALE GENOMIC DNA]</scope>
</reference>
<comment type="similarity">
    <text evidence="5">Belongs to the 4-toluene sulfonate uptake permease (TSUP) (TC 2.A.102) family.</text>
</comment>
<dbReference type="EMBL" id="LBTF01000005">
    <property type="protein sequence ID" value="KKQ35788.1"/>
    <property type="molecule type" value="Genomic_DNA"/>
</dbReference>
<evidence type="ECO:0000256" key="5">
    <source>
        <dbReference type="RuleBase" id="RU363041"/>
    </source>
</evidence>
<dbReference type="InterPro" id="IPR002781">
    <property type="entry name" value="TM_pro_TauE-like"/>
</dbReference>
<proteinExistence type="inferred from homology"/>
<feature type="transmembrane region" description="Helical" evidence="5">
    <location>
        <begin position="97"/>
        <end position="118"/>
    </location>
</feature>
<evidence type="ECO:0000313" key="7">
    <source>
        <dbReference type="Proteomes" id="UP000033876"/>
    </source>
</evidence>
<evidence type="ECO:0000256" key="2">
    <source>
        <dbReference type="ARBA" id="ARBA00022692"/>
    </source>
</evidence>
<feature type="transmembrane region" description="Helical" evidence="5">
    <location>
        <begin position="238"/>
        <end position="260"/>
    </location>
</feature>
<comment type="caution">
    <text evidence="6">The sequence shown here is derived from an EMBL/GenBank/DDBJ whole genome shotgun (WGS) entry which is preliminary data.</text>
</comment>
<dbReference type="Pfam" id="PF01925">
    <property type="entry name" value="TauE"/>
    <property type="match status" value="1"/>
</dbReference>
<dbReference type="InterPro" id="IPR051598">
    <property type="entry name" value="TSUP/Inactive_protease-like"/>
</dbReference>
<dbReference type="GO" id="GO:0005886">
    <property type="term" value="C:plasma membrane"/>
    <property type="evidence" value="ECO:0007669"/>
    <property type="project" value="UniProtKB-SubCell"/>
</dbReference>
<feature type="transmembrane region" description="Helical" evidence="5">
    <location>
        <begin position="73"/>
        <end position="91"/>
    </location>
</feature>
<keyword evidence="2 5" id="KW-0812">Transmembrane</keyword>
<evidence type="ECO:0000313" key="6">
    <source>
        <dbReference type="EMBL" id="KKQ35788.1"/>
    </source>
</evidence>
<feature type="transmembrane region" description="Helical" evidence="5">
    <location>
        <begin position="206"/>
        <end position="226"/>
    </location>
</feature>
<feature type="transmembrane region" description="Helical" evidence="5">
    <location>
        <begin position="139"/>
        <end position="172"/>
    </location>
</feature>
<sequence>MTLNLIILGLFTGVITGMTGASGVMMVVPVLTTFFDQPLRAVLGTSLLVDVIASASVAYMFWRNRHVDFKSGVWLLVGSLLGAQLGSIYVVSVSRLIIFAALALGMIFFGLIMWRTGVLHHKPKVLTLPNRWLEYLQTPIWLIIIGVLIGLSTGIFGAGGGVVIFIVLFSILQLPVKTAIGTSTFIMFLTALSGVVGYFENGNLDLRAGMIIGVAAAFGGIFSSVIANRIRDDVLAKLIGAFFIFLALVMFLLKVVLPLLGY</sequence>
<keyword evidence="4 5" id="KW-0472">Membrane</keyword>
<dbReference type="AlphaFoldDB" id="A0A0G0GXT8"/>
<dbReference type="PANTHER" id="PTHR43701:SF2">
    <property type="entry name" value="MEMBRANE TRANSPORTER PROTEIN YJNA-RELATED"/>
    <property type="match status" value="1"/>
</dbReference>
<comment type="subcellular location">
    <subcellularLocation>
        <location evidence="5">Cell membrane</location>
        <topology evidence="5">Multi-pass membrane protein</topology>
    </subcellularLocation>
    <subcellularLocation>
        <location evidence="1">Membrane</location>
        <topology evidence="1">Multi-pass membrane protein</topology>
    </subcellularLocation>
</comment>
<organism evidence="6 7">
    <name type="scientific">Candidatus Nomurabacteria bacterium GW2011_GWB1_37_5</name>
    <dbReference type="NCBI Taxonomy" id="1618742"/>
    <lineage>
        <taxon>Bacteria</taxon>
        <taxon>Candidatus Nomuraibacteriota</taxon>
    </lineage>
</organism>
<gene>
    <name evidence="6" type="ORF">US50_C0005G0024</name>
</gene>